<reference evidence="2 3" key="1">
    <citation type="submission" date="2016-10" db="EMBL/GenBank/DDBJ databases">
        <authorList>
            <person name="de Groot N.N."/>
        </authorList>
    </citation>
    <scope>NUCLEOTIDE SEQUENCE [LARGE SCALE GENOMIC DNA]</scope>
    <source>
        <strain evidence="2 3">DSM 29439</strain>
    </source>
</reference>
<dbReference type="STRING" id="1173584.SAMN05444851_1028"/>
<sequence>MSRKTQKRRFGLPSAAFAVGLVLASLGGTAARAQELIGSYVAYIGQPDLFSSKGARLNQPWQILRQDRANFHRYGISQPGDEFDPFFGSIDNRGEMERMVMNGSIDPQAAKRLVQGGATVFVRIYGSGNTGTSLTVTVAK</sequence>
<evidence type="ECO:0000256" key="1">
    <source>
        <dbReference type="SAM" id="SignalP"/>
    </source>
</evidence>
<proteinExistence type="predicted"/>
<accession>A0A1I0NR24</accession>
<feature type="signal peptide" evidence="1">
    <location>
        <begin position="1"/>
        <end position="33"/>
    </location>
</feature>
<protein>
    <submittedName>
        <fullName evidence="2">Uncharacterized protein</fullName>
    </submittedName>
</protein>
<dbReference type="Proteomes" id="UP000199650">
    <property type="component" value="Unassembled WGS sequence"/>
</dbReference>
<organism evidence="2 3">
    <name type="scientific">Aliiroseovarius sediminilitoris</name>
    <dbReference type="NCBI Taxonomy" id="1173584"/>
    <lineage>
        <taxon>Bacteria</taxon>
        <taxon>Pseudomonadati</taxon>
        <taxon>Pseudomonadota</taxon>
        <taxon>Alphaproteobacteria</taxon>
        <taxon>Rhodobacterales</taxon>
        <taxon>Paracoccaceae</taxon>
        <taxon>Aliiroseovarius</taxon>
    </lineage>
</organism>
<feature type="chain" id="PRO_5011611811" evidence="1">
    <location>
        <begin position="34"/>
        <end position="140"/>
    </location>
</feature>
<evidence type="ECO:0000313" key="2">
    <source>
        <dbReference type="EMBL" id="SEW03981.1"/>
    </source>
</evidence>
<dbReference type="EMBL" id="FOJB01000001">
    <property type="protein sequence ID" value="SEW03981.1"/>
    <property type="molecule type" value="Genomic_DNA"/>
</dbReference>
<dbReference type="RefSeq" id="WP_245744649.1">
    <property type="nucleotide sequence ID" value="NZ_FOJB01000001.1"/>
</dbReference>
<gene>
    <name evidence="2" type="ORF">SAMN05444851_1028</name>
</gene>
<keyword evidence="3" id="KW-1185">Reference proteome</keyword>
<name>A0A1I0NR24_9RHOB</name>
<dbReference type="AlphaFoldDB" id="A0A1I0NR24"/>
<evidence type="ECO:0000313" key="3">
    <source>
        <dbReference type="Proteomes" id="UP000199650"/>
    </source>
</evidence>
<keyword evidence="1" id="KW-0732">Signal</keyword>